<protein>
    <submittedName>
        <fullName evidence="1">Uncharacterized protein</fullName>
    </submittedName>
</protein>
<gene>
    <name evidence="1" type="ORF">ENSA7_43210</name>
</gene>
<proteinExistence type="predicted"/>
<evidence type="ECO:0000313" key="2">
    <source>
        <dbReference type="Proteomes" id="UP000238823"/>
    </source>
</evidence>
<reference evidence="1 2" key="1">
    <citation type="submission" date="2018-03" db="EMBL/GenBank/DDBJ databases">
        <title>Draft Genome Sequences of the Obligatory Marine Myxobacteria Enhygromyxa salina SWB007.</title>
        <authorList>
            <person name="Poehlein A."/>
            <person name="Moghaddam J.A."/>
            <person name="Harms H."/>
            <person name="Alanjari M."/>
            <person name="Koenig G.M."/>
            <person name="Daniel R."/>
            <person name="Schaeberle T.F."/>
        </authorList>
    </citation>
    <scope>NUCLEOTIDE SEQUENCE [LARGE SCALE GENOMIC DNA]</scope>
    <source>
        <strain evidence="1 2">SWB007</strain>
    </source>
</reference>
<evidence type="ECO:0000313" key="1">
    <source>
        <dbReference type="EMBL" id="PRQ06059.1"/>
    </source>
</evidence>
<dbReference type="EMBL" id="PVNL01000086">
    <property type="protein sequence ID" value="PRQ06059.1"/>
    <property type="molecule type" value="Genomic_DNA"/>
</dbReference>
<dbReference type="AlphaFoldDB" id="A0A2S9YLT0"/>
<organism evidence="1 2">
    <name type="scientific">Enhygromyxa salina</name>
    <dbReference type="NCBI Taxonomy" id="215803"/>
    <lineage>
        <taxon>Bacteria</taxon>
        <taxon>Pseudomonadati</taxon>
        <taxon>Myxococcota</taxon>
        <taxon>Polyangia</taxon>
        <taxon>Nannocystales</taxon>
        <taxon>Nannocystaceae</taxon>
        <taxon>Enhygromyxa</taxon>
    </lineage>
</organism>
<dbReference type="Proteomes" id="UP000238823">
    <property type="component" value="Unassembled WGS sequence"/>
</dbReference>
<dbReference type="RefSeq" id="WP_106091248.1">
    <property type="nucleotide sequence ID" value="NZ_PVNL01000086.1"/>
</dbReference>
<comment type="caution">
    <text evidence="1">The sequence shown here is derived from an EMBL/GenBank/DDBJ whole genome shotgun (WGS) entry which is preliminary data.</text>
</comment>
<sequence>MLALYYQDPDGPGDDFGVSARLSSFARSNGNLKTECSVNSKTAGQWQRNISTPCNVDFGKAIYWVEVRVERKQPSTQVVEFNAVALENSI</sequence>
<name>A0A2S9YLT0_9BACT</name>
<accession>A0A2S9YLT0</accession>